<evidence type="ECO:0000256" key="2">
    <source>
        <dbReference type="SAM" id="SignalP"/>
    </source>
</evidence>
<sequence>MRSARALMVAVLLSACAGGLADWLQVTHPEVAPADTVARLARMVRAVASTVAAGADKAGHLRRLRRALLQHIEERVEAHWPDAAARAAFPTAESALMSISFLTFAVFLVKLVLTAKPSGKHSNIPVSSFKSHRSLTSLSLHLPFRETTQ</sequence>
<keyword evidence="1" id="KW-0472">Membrane</keyword>
<feature type="signal peptide" evidence="2">
    <location>
        <begin position="1"/>
        <end position="21"/>
    </location>
</feature>
<dbReference type="EMBL" id="BGZK01000553">
    <property type="protein sequence ID" value="GBP49879.1"/>
    <property type="molecule type" value="Genomic_DNA"/>
</dbReference>
<dbReference type="AlphaFoldDB" id="A0A4C1WHP2"/>
<keyword evidence="1" id="KW-0812">Transmembrane</keyword>
<keyword evidence="1" id="KW-1133">Transmembrane helix</keyword>
<protein>
    <submittedName>
        <fullName evidence="3">Uncharacterized protein</fullName>
    </submittedName>
</protein>
<proteinExistence type="predicted"/>
<evidence type="ECO:0000313" key="3">
    <source>
        <dbReference type="EMBL" id="GBP49879.1"/>
    </source>
</evidence>
<reference evidence="3 4" key="1">
    <citation type="journal article" date="2019" name="Commun. Biol.">
        <title>The bagworm genome reveals a unique fibroin gene that provides high tensile strength.</title>
        <authorList>
            <person name="Kono N."/>
            <person name="Nakamura H."/>
            <person name="Ohtoshi R."/>
            <person name="Tomita M."/>
            <person name="Numata K."/>
            <person name="Arakawa K."/>
        </authorList>
    </citation>
    <scope>NUCLEOTIDE SEQUENCE [LARGE SCALE GENOMIC DNA]</scope>
</reference>
<organism evidence="3 4">
    <name type="scientific">Eumeta variegata</name>
    <name type="common">Bagworm moth</name>
    <name type="synonym">Eumeta japonica</name>
    <dbReference type="NCBI Taxonomy" id="151549"/>
    <lineage>
        <taxon>Eukaryota</taxon>
        <taxon>Metazoa</taxon>
        <taxon>Ecdysozoa</taxon>
        <taxon>Arthropoda</taxon>
        <taxon>Hexapoda</taxon>
        <taxon>Insecta</taxon>
        <taxon>Pterygota</taxon>
        <taxon>Neoptera</taxon>
        <taxon>Endopterygota</taxon>
        <taxon>Lepidoptera</taxon>
        <taxon>Glossata</taxon>
        <taxon>Ditrysia</taxon>
        <taxon>Tineoidea</taxon>
        <taxon>Psychidae</taxon>
        <taxon>Oiketicinae</taxon>
        <taxon>Eumeta</taxon>
    </lineage>
</organism>
<dbReference type="OrthoDB" id="7675048at2759"/>
<keyword evidence="2" id="KW-0732">Signal</keyword>
<dbReference type="Proteomes" id="UP000299102">
    <property type="component" value="Unassembled WGS sequence"/>
</dbReference>
<dbReference type="PROSITE" id="PS51257">
    <property type="entry name" value="PROKAR_LIPOPROTEIN"/>
    <property type="match status" value="1"/>
</dbReference>
<feature type="chain" id="PRO_5020037910" evidence="2">
    <location>
        <begin position="22"/>
        <end position="149"/>
    </location>
</feature>
<keyword evidence="4" id="KW-1185">Reference proteome</keyword>
<evidence type="ECO:0000313" key="4">
    <source>
        <dbReference type="Proteomes" id="UP000299102"/>
    </source>
</evidence>
<gene>
    <name evidence="3" type="ORF">EVAR_83828_1</name>
</gene>
<evidence type="ECO:0000256" key="1">
    <source>
        <dbReference type="SAM" id="Phobius"/>
    </source>
</evidence>
<feature type="transmembrane region" description="Helical" evidence="1">
    <location>
        <begin position="95"/>
        <end position="113"/>
    </location>
</feature>
<name>A0A4C1WHP2_EUMVA</name>
<accession>A0A4C1WHP2</accession>
<comment type="caution">
    <text evidence="3">The sequence shown here is derived from an EMBL/GenBank/DDBJ whole genome shotgun (WGS) entry which is preliminary data.</text>
</comment>